<sequence>MKNVIEMASANVRLEEGPRVIEQLLIECYLRPGISTKEMARKTMLPVPVATAIKKELIKAGALKQDRGVHCTFAGNDYVEQEWGYFGLDKELYHKLMADGMAWKSELAELLMEWNDLFQARPQANVQIDQSKCTLETSLKRAVLCLREHSLIGKQVLCVGDDDLVSVALGFLLKRLFPGRSSPKTAIHVVDVDERFLQYIRDIAEREDLPISCHHADLRQPLQEELQGRFDCFFTDPPYTMQGMSLFLSRGISALKRRKGLPVFLSFAHKSPGFTLAMQQELVRMGMMMKEITPHFNDYEGAQMIGNRGQMIVLKTTEHTTPGHTDRYEGALYTGEVNRTQRIYRCRQCGEAVLVGQDGDFDTIEQLKRRGCSSCGSSTFELIERKQASKSDEKANLR</sequence>
<dbReference type="EMBL" id="JAJNBZ010000001">
    <property type="protein sequence ID" value="MCE5168015.1"/>
    <property type="molecule type" value="Genomic_DNA"/>
</dbReference>
<proteinExistence type="predicted"/>
<dbReference type="InterPro" id="IPR029063">
    <property type="entry name" value="SAM-dependent_MTases_sf"/>
</dbReference>
<dbReference type="PANTHER" id="PTHR23290">
    <property type="entry name" value="RRNA N6-ADENOSINE-METHYLTRANSFERASE METTL5"/>
    <property type="match status" value="1"/>
</dbReference>
<dbReference type="InterPro" id="IPR051720">
    <property type="entry name" value="rRNA_MeTrfase/Polyamine_Synth"/>
</dbReference>
<dbReference type="InterPro" id="IPR002723">
    <property type="entry name" value="BpsA_C"/>
</dbReference>
<evidence type="ECO:0000313" key="2">
    <source>
        <dbReference type="EMBL" id="MCE5168015.1"/>
    </source>
</evidence>
<dbReference type="Proteomes" id="UP001199916">
    <property type="component" value="Unassembled WGS sequence"/>
</dbReference>
<evidence type="ECO:0000313" key="3">
    <source>
        <dbReference type="Proteomes" id="UP001199916"/>
    </source>
</evidence>
<dbReference type="Pfam" id="PF01861">
    <property type="entry name" value="BpsA_C"/>
    <property type="match status" value="1"/>
</dbReference>
<dbReference type="SUPFAM" id="SSF53335">
    <property type="entry name" value="S-adenosyl-L-methionine-dependent methyltransferases"/>
    <property type="match status" value="1"/>
</dbReference>
<feature type="domain" description="N(4)-bis(aminopropyl)spermidine synthase C-terminal" evidence="1">
    <location>
        <begin position="110"/>
        <end position="308"/>
    </location>
</feature>
<organism evidence="2 3">
    <name type="scientific">Paenibacillus profundus</name>
    <dbReference type="NCBI Taxonomy" id="1173085"/>
    <lineage>
        <taxon>Bacteria</taxon>
        <taxon>Bacillati</taxon>
        <taxon>Bacillota</taxon>
        <taxon>Bacilli</taxon>
        <taxon>Bacillales</taxon>
        <taxon>Paenibacillaceae</taxon>
        <taxon>Paenibacillus</taxon>
    </lineage>
</organism>
<evidence type="ECO:0000259" key="1">
    <source>
        <dbReference type="Pfam" id="PF01861"/>
    </source>
</evidence>
<protein>
    <submittedName>
        <fullName evidence="2">Bis-aminopropyl spermidine synthase family protein</fullName>
    </submittedName>
</protein>
<gene>
    <name evidence="2" type="ORF">LQV63_01610</name>
</gene>
<dbReference type="Gene3D" id="3.40.50.150">
    <property type="entry name" value="Vaccinia Virus protein VP39"/>
    <property type="match status" value="1"/>
</dbReference>
<dbReference type="PANTHER" id="PTHR23290:SF0">
    <property type="entry name" value="RRNA N6-ADENOSINE-METHYLTRANSFERASE METTL5"/>
    <property type="match status" value="1"/>
</dbReference>
<reference evidence="2 3" key="1">
    <citation type="submission" date="2021-11" db="EMBL/GenBank/DDBJ databases">
        <title>Draft genome sequence of Paenibacillus profundus YoMME, a new Gram-positive bacteria with exoelectrogenic properties.</title>
        <authorList>
            <person name="Hubenova Y."/>
            <person name="Hubenova E."/>
            <person name="Manasiev Y."/>
            <person name="Peykov S."/>
            <person name="Mitov M."/>
        </authorList>
    </citation>
    <scope>NUCLEOTIDE SEQUENCE [LARGE SCALE GENOMIC DNA]</scope>
    <source>
        <strain evidence="2 3">YoMME</strain>
    </source>
</reference>
<dbReference type="RefSeq" id="WP_019424944.1">
    <property type="nucleotide sequence ID" value="NZ_JAJNBZ010000001.1"/>
</dbReference>
<keyword evidence="3" id="KW-1185">Reference proteome</keyword>
<comment type="caution">
    <text evidence="2">The sequence shown here is derived from an EMBL/GenBank/DDBJ whole genome shotgun (WGS) entry which is preliminary data.</text>
</comment>
<accession>A0ABS8YCE3</accession>
<name>A0ABS8YCE3_9BACL</name>